<keyword evidence="1" id="KW-0812">Transmembrane</keyword>
<reference evidence="2 3" key="1">
    <citation type="submission" date="2019-03" db="EMBL/GenBank/DDBJ databases">
        <title>Genomic Encyclopedia of Type Strains, Phase IV (KMG-IV): sequencing the most valuable type-strain genomes for metagenomic binning, comparative biology and taxonomic classification.</title>
        <authorList>
            <person name="Goeker M."/>
        </authorList>
    </citation>
    <scope>NUCLEOTIDE SEQUENCE [LARGE SCALE GENOMIC DNA]</scope>
    <source>
        <strain evidence="2 3">DSM 2132</strain>
    </source>
</reference>
<proteinExistence type="predicted"/>
<sequence>MSERPAPCPAPSDGDPRRALRQTLAVVAVDGDRVRLRAERLTGCAQCAARAGCGAGAWAAVLDSAPLEIALACPEPVAPGDRVVVTMAGGRFLRAAGLAYLVPPLALALTAGLAAALGLSDLTIALLCGPVLAASLLPARLAERRGRAAAELRVEAVFRQPAGDPP</sequence>
<evidence type="ECO:0000313" key="2">
    <source>
        <dbReference type="EMBL" id="TCP34519.1"/>
    </source>
</evidence>
<dbReference type="Proteomes" id="UP000295399">
    <property type="component" value="Unassembled WGS sequence"/>
</dbReference>
<dbReference type="RefSeq" id="WP_165878799.1">
    <property type="nucleotide sequence ID" value="NZ_JACIGF010000005.1"/>
</dbReference>
<gene>
    <name evidence="2" type="ORF">EV659_105147</name>
</gene>
<keyword evidence="1" id="KW-0472">Membrane</keyword>
<name>A0A4R2PGM1_RHOSA</name>
<evidence type="ECO:0000256" key="1">
    <source>
        <dbReference type="SAM" id="Phobius"/>
    </source>
</evidence>
<dbReference type="PANTHER" id="PTHR35867:SF1">
    <property type="entry name" value="PROTEIN RSEC"/>
    <property type="match status" value="1"/>
</dbReference>
<dbReference type="InterPro" id="IPR007359">
    <property type="entry name" value="SigmaE_reg_RseC_MucC"/>
</dbReference>
<feature type="transmembrane region" description="Helical" evidence="1">
    <location>
        <begin position="97"/>
        <end position="116"/>
    </location>
</feature>
<evidence type="ECO:0000313" key="3">
    <source>
        <dbReference type="Proteomes" id="UP000295399"/>
    </source>
</evidence>
<keyword evidence="3" id="KW-1185">Reference proteome</keyword>
<dbReference type="EMBL" id="SLXO01000005">
    <property type="protein sequence ID" value="TCP34519.1"/>
    <property type="molecule type" value="Genomic_DNA"/>
</dbReference>
<keyword evidence="1" id="KW-1133">Transmembrane helix</keyword>
<dbReference type="InParanoid" id="A0A4R2PGM1"/>
<protein>
    <submittedName>
        <fullName evidence="2">RseC/MucC-like positive regulator of sigma(E)</fullName>
    </submittedName>
</protein>
<dbReference type="AlphaFoldDB" id="A0A4R2PGM1"/>
<dbReference type="PANTHER" id="PTHR35867">
    <property type="entry name" value="PROTEIN RSEC"/>
    <property type="match status" value="1"/>
</dbReference>
<organism evidence="2 3">
    <name type="scientific">Rhodothalassium salexigens DSM 2132</name>
    <dbReference type="NCBI Taxonomy" id="1188247"/>
    <lineage>
        <taxon>Bacteria</taxon>
        <taxon>Pseudomonadati</taxon>
        <taxon>Pseudomonadota</taxon>
        <taxon>Alphaproteobacteria</taxon>
        <taxon>Rhodothalassiales</taxon>
        <taxon>Rhodothalassiaceae</taxon>
        <taxon>Rhodothalassium</taxon>
    </lineage>
</organism>
<dbReference type="Pfam" id="PF04246">
    <property type="entry name" value="RseC_MucC"/>
    <property type="match status" value="1"/>
</dbReference>
<accession>A0A4R2PGM1</accession>
<feature type="transmembrane region" description="Helical" evidence="1">
    <location>
        <begin position="122"/>
        <end position="139"/>
    </location>
</feature>
<comment type="caution">
    <text evidence="2">The sequence shown here is derived from an EMBL/GenBank/DDBJ whole genome shotgun (WGS) entry which is preliminary data.</text>
</comment>